<proteinExistence type="predicted"/>
<evidence type="ECO:0000313" key="2">
    <source>
        <dbReference type="WBParaSite" id="jg20685"/>
    </source>
</evidence>
<protein>
    <submittedName>
        <fullName evidence="2">Kinesin motor domain-containing protein</fullName>
    </submittedName>
</protein>
<dbReference type="AlphaFoldDB" id="A0A915DLP1"/>
<name>A0A915DLP1_9BILA</name>
<keyword evidence="1" id="KW-1185">Reference proteome</keyword>
<organism evidence="1 2">
    <name type="scientific">Ditylenchus dipsaci</name>
    <dbReference type="NCBI Taxonomy" id="166011"/>
    <lineage>
        <taxon>Eukaryota</taxon>
        <taxon>Metazoa</taxon>
        <taxon>Ecdysozoa</taxon>
        <taxon>Nematoda</taxon>
        <taxon>Chromadorea</taxon>
        <taxon>Rhabditida</taxon>
        <taxon>Tylenchina</taxon>
        <taxon>Tylenchomorpha</taxon>
        <taxon>Sphaerularioidea</taxon>
        <taxon>Anguinidae</taxon>
        <taxon>Anguininae</taxon>
        <taxon>Ditylenchus</taxon>
    </lineage>
</organism>
<dbReference type="Proteomes" id="UP000887574">
    <property type="component" value="Unplaced"/>
</dbReference>
<reference evidence="2" key="1">
    <citation type="submission" date="2022-11" db="UniProtKB">
        <authorList>
            <consortium name="WormBaseParasite"/>
        </authorList>
    </citation>
    <scope>IDENTIFICATION</scope>
</reference>
<accession>A0A915DLP1</accession>
<evidence type="ECO:0000313" key="1">
    <source>
        <dbReference type="Proteomes" id="UP000887574"/>
    </source>
</evidence>
<sequence length="68" mass="7777">MPSKVDTHGGEYIRVSARVRPMTVDAQNVKVVFADELSGSLSLRINNDEKRFSLTMCLLKILPRRRFL</sequence>
<dbReference type="WBParaSite" id="jg20685">
    <property type="protein sequence ID" value="jg20685"/>
    <property type="gene ID" value="jg20685"/>
</dbReference>